<keyword evidence="2" id="KW-1185">Reference proteome</keyword>
<dbReference type="EMBL" id="LOCL01000034">
    <property type="protein sequence ID" value="KUF17362.1"/>
    <property type="molecule type" value="Genomic_DNA"/>
</dbReference>
<sequence>MSAPEPVKLSSDEGEPYMLTVPHAPVTDARLSAADVGTYMRCRWLTDICAPYGDLDWLIGELRMPEAQTRESVRRLVELGYLNTVGPVELEAVIARDMAGRIREAIEATVDELTPAERKALARVADLVDRRQARATEALAAQQRGGPGPG</sequence>
<proteinExistence type="predicted"/>
<dbReference type="Proteomes" id="UP000054804">
    <property type="component" value="Unassembled WGS sequence"/>
</dbReference>
<evidence type="ECO:0000313" key="2">
    <source>
        <dbReference type="Proteomes" id="UP000054804"/>
    </source>
</evidence>
<organism evidence="1 2">
    <name type="scientific">Streptomyces silvensis</name>
    <dbReference type="NCBI Taxonomy" id="1765722"/>
    <lineage>
        <taxon>Bacteria</taxon>
        <taxon>Bacillati</taxon>
        <taxon>Actinomycetota</taxon>
        <taxon>Actinomycetes</taxon>
        <taxon>Kitasatosporales</taxon>
        <taxon>Streptomycetaceae</taxon>
        <taxon>Streptomyces</taxon>
    </lineage>
</organism>
<name>A0A0W7X3V7_9ACTN</name>
<dbReference type="AlphaFoldDB" id="A0A0W7X3V7"/>
<protein>
    <submittedName>
        <fullName evidence="1">Uncharacterized protein</fullName>
    </submittedName>
</protein>
<comment type="caution">
    <text evidence="1">The sequence shown here is derived from an EMBL/GenBank/DDBJ whole genome shotgun (WGS) entry which is preliminary data.</text>
</comment>
<reference evidence="1 2" key="1">
    <citation type="submission" date="2015-12" db="EMBL/GenBank/DDBJ databases">
        <title>Draft genome sequence of Streptomyces silvensis ATCC 53525, a producer of novel hormone antagonists.</title>
        <authorList>
            <person name="Johnston C.W."/>
            <person name="Li Y."/>
            <person name="Magarvey N.A."/>
        </authorList>
    </citation>
    <scope>NUCLEOTIDE SEQUENCE [LARGE SCALE GENOMIC DNA]</scope>
    <source>
        <strain evidence="1 2">ATCC 53525</strain>
    </source>
</reference>
<evidence type="ECO:0000313" key="1">
    <source>
        <dbReference type="EMBL" id="KUF17362.1"/>
    </source>
</evidence>
<accession>A0A0W7X3V7</accession>
<gene>
    <name evidence="1" type="ORF">AT728_16295</name>
</gene>